<keyword evidence="1" id="KW-0812">Transmembrane</keyword>
<sequence length="232" mass="26069">MKYTRYDLKRKKSENTVIILVLLSVVLVAFLLGTFISNLFMKKASVANITPPASSDVGTVKTAENKSSKFIVIQGGKFAKTENIEQEKKLLMDYGTPFTIQDQDGTRVLLGIYNESEGLKVINDLKTKNIDNSKITFELKTDNLGSEEIAVIVNAELEIIKKLSDKNIKSYITDDLKSWVNGLEKVDSKDANKAILEDYKTHINALPKDLNNDNTVNIEIYIYNLLKKLTSK</sequence>
<organism evidence="2 3">
    <name type="scientific">Candidatus Clostridium radicumherbarum</name>
    <dbReference type="NCBI Taxonomy" id="3381662"/>
    <lineage>
        <taxon>Bacteria</taxon>
        <taxon>Bacillati</taxon>
        <taxon>Bacillota</taxon>
        <taxon>Clostridia</taxon>
        <taxon>Eubacteriales</taxon>
        <taxon>Clostridiaceae</taxon>
        <taxon>Clostridium</taxon>
    </lineage>
</organism>
<feature type="transmembrane region" description="Helical" evidence="1">
    <location>
        <begin position="20"/>
        <end position="41"/>
    </location>
</feature>
<keyword evidence="1" id="KW-0472">Membrane</keyword>
<dbReference type="EMBL" id="JBJHZY010000001">
    <property type="protein sequence ID" value="MFL0267779.1"/>
    <property type="molecule type" value="Genomic_DNA"/>
</dbReference>
<accession>A0ABW8TQM4</accession>
<evidence type="ECO:0000313" key="3">
    <source>
        <dbReference type="Proteomes" id="UP001623661"/>
    </source>
</evidence>
<protein>
    <recommendedName>
        <fullName evidence="4">SPOR domain-containing protein</fullName>
    </recommendedName>
</protein>
<dbReference type="SUPFAM" id="SSF110997">
    <property type="entry name" value="Sporulation related repeat"/>
    <property type="match status" value="1"/>
</dbReference>
<comment type="caution">
    <text evidence="2">The sequence shown here is derived from an EMBL/GenBank/DDBJ whole genome shotgun (WGS) entry which is preliminary data.</text>
</comment>
<dbReference type="Proteomes" id="UP001623661">
    <property type="component" value="Unassembled WGS sequence"/>
</dbReference>
<dbReference type="RefSeq" id="WP_406764372.1">
    <property type="nucleotide sequence ID" value="NZ_JBJHZY010000001.1"/>
</dbReference>
<proteinExistence type="predicted"/>
<evidence type="ECO:0000313" key="2">
    <source>
        <dbReference type="EMBL" id="MFL0267779.1"/>
    </source>
</evidence>
<keyword evidence="1" id="KW-1133">Transmembrane helix</keyword>
<evidence type="ECO:0008006" key="4">
    <source>
        <dbReference type="Google" id="ProtNLM"/>
    </source>
</evidence>
<reference evidence="2 3" key="1">
    <citation type="submission" date="2024-11" db="EMBL/GenBank/DDBJ databases">
        <authorList>
            <person name="Heng Y.C."/>
            <person name="Lim A.C.H."/>
            <person name="Lee J.K.Y."/>
            <person name="Kittelmann S."/>
        </authorList>
    </citation>
    <scope>NUCLEOTIDE SEQUENCE [LARGE SCALE GENOMIC DNA]</scope>
    <source>
        <strain evidence="2 3">WILCCON 0202</strain>
    </source>
</reference>
<dbReference type="InterPro" id="IPR036680">
    <property type="entry name" value="SPOR-like_sf"/>
</dbReference>
<evidence type="ECO:0000256" key="1">
    <source>
        <dbReference type="SAM" id="Phobius"/>
    </source>
</evidence>
<keyword evidence="3" id="KW-1185">Reference proteome</keyword>
<gene>
    <name evidence="2" type="ORF">ACJDUH_06660</name>
</gene>
<name>A0ABW8TQM4_9CLOT</name>